<dbReference type="SUPFAM" id="SSF53822">
    <property type="entry name" value="Periplasmic binding protein-like I"/>
    <property type="match status" value="1"/>
</dbReference>
<dbReference type="GeneID" id="90767798"/>
<sequence>MSRPTVHDIAQTAGVSLATVDRVLNKRPGVRAKTILRVNEAIEKLGYVRDVAAANLARQRTYDFVCVMPDAPTEFLGELRDAVAEIAAQGAMDRVRVDMRTYPADDTHALAEMIGGLAKAPPDGLALMAPETPRVRDAVRRVMQAGASIVPMVADLPTVDCGHFVGIDNVAAGRTAGTLLGRFLPERPARVMVVAGTMTARDHAERRLGFDQVMAERFAHLSVLPTLECYDRAELVAARVSEMLARHQDIAAIYSAGAGNQGLVRALASADAGARLTVIAHELTECTRAALTEGTFDAVIAQNPGHIVRSALRVLRAEVDGMETIPSQERIRTEIFLKENLP</sequence>
<keyword evidence="2 5" id="KW-0238">DNA-binding</keyword>
<dbReference type="AlphaFoldDB" id="A0A4P6V2X0"/>
<dbReference type="PANTHER" id="PTHR30146">
    <property type="entry name" value="LACI-RELATED TRANSCRIPTIONAL REPRESSOR"/>
    <property type="match status" value="1"/>
</dbReference>
<gene>
    <name evidence="5" type="ORF">E0E05_10865</name>
</gene>
<dbReference type="CDD" id="cd06307">
    <property type="entry name" value="PBP1_sugar_binding"/>
    <property type="match status" value="1"/>
</dbReference>
<accession>A0A4P6V2X0</accession>
<keyword evidence="6" id="KW-1185">Reference proteome</keyword>
<evidence type="ECO:0000256" key="1">
    <source>
        <dbReference type="ARBA" id="ARBA00023015"/>
    </source>
</evidence>
<dbReference type="RefSeq" id="WP_131616727.1">
    <property type="nucleotide sequence ID" value="NZ_CP036532.1"/>
</dbReference>
<dbReference type="InterPro" id="IPR000843">
    <property type="entry name" value="HTH_LacI"/>
</dbReference>
<evidence type="ECO:0000313" key="6">
    <source>
        <dbReference type="Proteomes" id="UP000293719"/>
    </source>
</evidence>
<dbReference type="Gene3D" id="3.40.50.2300">
    <property type="match status" value="2"/>
</dbReference>
<organism evidence="5 6">
    <name type="scientific">Roseitalea porphyridii</name>
    <dbReference type="NCBI Taxonomy" id="1852022"/>
    <lineage>
        <taxon>Bacteria</taxon>
        <taxon>Pseudomonadati</taxon>
        <taxon>Pseudomonadota</taxon>
        <taxon>Alphaproteobacteria</taxon>
        <taxon>Hyphomicrobiales</taxon>
        <taxon>Ahrensiaceae</taxon>
        <taxon>Roseitalea</taxon>
    </lineage>
</organism>
<dbReference type="InterPro" id="IPR010982">
    <property type="entry name" value="Lambda_DNA-bd_dom_sf"/>
</dbReference>
<dbReference type="OrthoDB" id="9805774at2"/>
<dbReference type="InterPro" id="IPR025997">
    <property type="entry name" value="SBP_2_dom"/>
</dbReference>
<dbReference type="Proteomes" id="UP000293719">
    <property type="component" value="Chromosome"/>
</dbReference>
<dbReference type="Pfam" id="PF00356">
    <property type="entry name" value="LacI"/>
    <property type="match status" value="1"/>
</dbReference>
<dbReference type="CDD" id="cd01392">
    <property type="entry name" value="HTH_LacI"/>
    <property type="match status" value="1"/>
</dbReference>
<keyword evidence="1" id="KW-0805">Transcription regulation</keyword>
<dbReference type="SUPFAM" id="SSF47413">
    <property type="entry name" value="lambda repressor-like DNA-binding domains"/>
    <property type="match status" value="1"/>
</dbReference>
<dbReference type="Pfam" id="PF13407">
    <property type="entry name" value="Peripla_BP_4"/>
    <property type="match status" value="1"/>
</dbReference>
<dbReference type="GO" id="GO:0003700">
    <property type="term" value="F:DNA-binding transcription factor activity"/>
    <property type="evidence" value="ECO:0007669"/>
    <property type="project" value="TreeGrafter"/>
</dbReference>
<keyword evidence="3" id="KW-0804">Transcription</keyword>
<dbReference type="KEGG" id="rpod:E0E05_10865"/>
<dbReference type="GO" id="GO:0000976">
    <property type="term" value="F:transcription cis-regulatory region binding"/>
    <property type="evidence" value="ECO:0007669"/>
    <property type="project" value="TreeGrafter"/>
</dbReference>
<feature type="domain" description="HTH lacI-type" evidence="4">
    <location>
        <begin position="4"/>
        <end position="58"/>
    </location>
</feature>
<evidence type="ECO:0000313" key="5">
    <source>
        <dbReference type="EMBL" id="QBK31049.1"/>
    </source>
</evidence>
<dbReference type="PRINTS" id="PR00036">
    <property type="entry name" value="HTHLACI"/>
</dbReference>
<evidence type="ECO:0000256" key="2">
    <source>
        <dbReference type="ARBA" id="ARBA00023125"/>
    </source>
</evidence>
<reference evidence="5 6" key="1">
    <citation type="journal article" date="2017" name="Int. J. Syst. Evol. Microbiol.">
        <title>Roseitalea porphyridii gen. nov., sp. nov., isolated from a red alga, and reclassification of Hoeflea suaedae Chung et al. 2013 as Pseudohoeflea suaedae gen. nov., comb. nov.</title>
        <authorList>
            <person name="Hyeon J.W."/>
            <person name="Jeong S.E."/>
            <person name="Baek K."/>
            <person name="Jeon C.O."/>
        </authorList>
    </citation>
    <scope>NUCLEOTIDE SEQUENCE [LARGE SCALE GENOMIC DNA]</scope>
    <source>
        <strain evidence="5 6">MA7-20</strain>
    </source>
</reference>
<evidence type="ECO:0000259" key="4">
    <source>
        <dbReference type="PROSITE" id="PS50932"/>
    </source>
</evidence>
<name>A0A4P6V2X0_9HYPH</name>
<dbReference type="PANTHER" id="PTHR30146:SF152">
    <property type="entry name" value="TRANSCRIPTIONAL REGULATORY PROTEIN"/>
    <property type="match status" value="1"/>
</dbReference>
<dbReference type="Gene3D" id="1.10.260.40">
    <property type="entry name" value="lambda repressor-like DNA-binding domains"/>
    <property type="match status" value="1"/>
</dbReference>
<dbReference type="InterPro" id="IPR028082">
    <property type="entry name" value="Peripla_BP_I"/>
</dbReference>
<evidence type="ECO:0000256" key="3">
    <source>
        <dbReference type="ARBA" id="ARBA00023163"/>
    </source>
</evidence>
<proteinExistence type="predicted"/>
<protein>
    <submittedName>
        <fullName evidence="5">LacI family DNA-binding transcriptional regulator</fullName>
    </submittedName>
</protein>
<dbReference type="PROSITE" id="PS00356">
    <property type="entry name" value="HTH_LACI_1"/>
    <property type="match status" value="1"/>
</dbReference>
<dbReference type="SMART" id="SM00354">
    <property type="entry name" value="HTH_LACI"/>
    <property type="match status" value="1"/>
</dbReference>
<dbReference type="PROSITE" id="PS50932">
    <property type="entry name" value="HTH_LACI_2"/>
    <property type="match status" value="1"/>
</dbReference>
<dbReference type="EMBL" id="CP036532">
    <property type="protein sequence ID" value="QBK31049.1"/>
    <property type="molecule type" value="Genomic_DNA"/>
</dbReference>